<evidence type="ECO:0000313" key="1">
    <source>
        <dbReference type="EMBL" id="KAJ7515699.1"/>
    </source>
</evidence>
<protein>
    <submittedName>
        <fullName evidence="1">Uncharacterized protein</fullName>
    </submittedName>
</protein>
<keyword evidence="2" id="KW-1185">Reference proteome</keyword>
<dbReference type="EMBL" id="CM055113">
    <property type="protein sequence ID" value="KAJ7515699.1"/>
    <property type="molecule type" value="Genomic_DNA"/>
</dbReference>
<reference evidence="2" key="1">
    <citation type="journal article" date="2024" name="Proc. Natl. Acad. Sci. U.S.A.">
        <title>Extraordinary preservation of gene collinearity over three hundred million years revealed in homosporous lycophytes.</title>
        <authorList>
            <person name="Li C."/>
            <person name="Wickell D."/>
            <person name="Kuo L.Y."/>
            <person name="Chen X."/>
            <person name="Nie B."/>
            <person name="Liao X."/>
            <person name="Peng D."/>
            <person name="Ji J."/>
            <person name="Jenkins J."/>
            <person name="Williams M."/>
            <person name="Shu S."/>
            <person name="Plott C."/>
            <person name="Barry K."/>
            <person name="Rajasekar S."/>
            <person name="Grimwood J."/>
            <person name="Han X."/>
            <person name="Sun S."/>
            <person name="Hou Z."/>
            <person name="He W."/>
            <person name="Dai G."/>
            <person name="Sun C."/>
            <person name="Schmutz J."/>
            <person name="Leebens-Mack J.H."/>
            <person name="Li F.W."/>
            <person name="Wang L."/>
        </authorList>
    </citation>
    <scope>NUCLEOTIDE SEQUENCE [LARGE SCALE GENOMIC DNA]</scope>
    <source>
        <strain evidence="2">cv. PW_Plant_1</strain>
    </source>
</reference>
<proteinExistence type="predicted"/>
<accession>A0ACC2ADR0</accession>
<organism evidence="1 2">
    <name type="scientific">Diphasiastrum complanatum</name>
    <name type="common">Issler's clubmoss</name>
    <name type="synonym">Lycopodium complanatum</name>
    <dbReference type="NCBI Taxonomy" id="34168"/>
    <lineage>
        <taxon>Eukaryota</taxon>
        <taxon>Viridiplantae</taxon>
        <taxon>Streptophyta</taxon>
        <taxon>Embryophyta</taxon>
        <taxon>Tracheophyta</taxon>
        <taxon>Lycopodiopsida</taxon>
        <taxon>Lycopodiales</taxon>
        <taxon>Lycopodiaceae</taxon>
        <taxon>Lycopodioideae</taxon>
        <taxon>Diphasiastrum</taxon>
    </lineage>
</organism>
<dbReference type="Proteomes" id="UP001162992">
    <property type="component" value="Chromosome 22"/>
</dbReference>
<name>A0ACC2ADR0_DIPCM</name>
<gene>
    <name evidence="1" type="ORF">O6H91_22G024100</name>
</gene>
<sequence>MSMISNSDKRGGEMYDSNVDCCTGHDQSREERRMPRILIPLNLIVAIALLAWVHLSDGCRKIPVPAYGERDGSEGRLTAQIFRRELQMTSLPVTQDHQALLSLKTRLQVANPASSPLLGSWAHNVTNPCLWSGITCNLVGGVTRVTTVDLSNKTLGGLIPLELTNLTALVSLFLQMNSFTGTIPPEIGTLSYLTSLDLSNNKLSGPIPISFGGLTKLQFLNLEHNNLTGGIPPEVLSICGDLKRLNISSNADLGGRLPAGWKNCQNLTHLDLMITAMAGTISLELGELPGLQHLNLGENHFTGAIPNALFANCGELNFLDLSLNQLVGAIPAEVGNCSKLTVAMFSQNNLTSIPLEIGRLTSLNWLFLGQNNFVGEVPSQLSILTNLTILDLKANLFSGSIPPFLSQLKSLQYLFLQRNMFTGSIPPEFSALSNLIYFDLSDNLLTGPIPSSLGSLSTTMKFLFLASNFFTSIPAELGNLINLQLLEIGDNQLTGSIPGSIFNLPKLIWLRLANNRLSGPIPNEISNSTSLMWLNLFNNTLSGPFPQNLASISSTAPQTFQINIDSLLYLPKQLGDKDTVVRWLPRHGFPYSAVSGILTRDNSQTFWNYLMRGTNQNPSCLYVEIFSGNGYIQVSNNHLSGRLPPSLGEIPNVISFHMSNNNFTGAIPPVFTTKGMTFLELDNNSLTGPIPDNLDQMKCALIIQLDHNNLSGRIPTTLQLCQQLTIFNVSYNPQLSGPVPTQNQFATFSSSSYLGDDLLCSPLSRDNESASNTLPFCKVPNQLPPGTYAPSQNTPRKESKLTTSTIVGVVLASVLAALVFGLAGFCLIGRPAPVKTESNELSDDDGKDSQRFADSTVHLSLFSVELPKQLTYTDLLMATNNFDEGNVVGSGGFGVVYRAKLMDGSLVAIKKLIQEGPKADREFLAEMETLGHVHHDNLVPLLGCSTFGSEKLLVYRFMANGSLDDWLHERPNGAQMLGWPLRLNIALGMAKGLKFLHHNCSPPIIHRDMKASNILLDENFEPRLTDFGLARVLGAQETHVSTIVAGTLGYVPPEYCQTWRATIKGDVYSLGVVLLELITGRRPMDAAYNDKNCGNIVEWVIALIKEGSQKAAYDPIVASSGSPVELLQFLKLATWCTEDLPIKRPTMREVLKALEVIKSGNYARSEAERKS</sequence>
<comment type="caution">
    <text evidence="1">The sequence shown here is derived from an EMBL/GenBank/DDBJ whole genome shotgun (WGS) entry which is preliminary data.</text>
</comment>
<evidence type="ECO:0000313" key="2">
    <source>
        <dbReference type="Proteomes" id="UP001162992"/>
    </source>
</evidence>